<evidence type="ECO:0000313" key="3">
    <source>
        <dbReference type="Proteomes" id="UP001229421"/>
    </source>
</evidence>
<keyword evidence="3" id="KW-1185">Reference proteome</keyword>
<evidence type="ECO:0000313" key="2">
    <source>
        <dbReference type="EMBL" id="KAK1434234.1"/>
    </source>
</evidence>
<reference evidence="2" key="1">
    <citation type="journal article" date="2023" name="bioRxiv">
        <title>Improved chromosome-level genome assembly for marigold (Tagetes erecta).</title>
        <authorList>
            <person name="Jiang F."/>
            <person name="Yuan L."/>
            <person name="Wang S."/>
            <person name="Wang H."/>
            <person name="Xu D."/>
            <person name="Wang A."/>
            <person name="Fan W."/>
        </authorList>
    </citation>
    <scope>NUCLEOTIDE SEQUENCE</scope>
    <source>
        <strain evidence="2">WSJ</strain>
        <tissue evidence="2">Leaf</tissue>
    </source>
</reference>
<gene>
    <name evidence="2" type="ORF">QVD17_11153</name>
</gene>
<protein>
    <recommendedName>
        <fullName evidence="4">G protein gamma domain-containing protein</fullName>
    </recommendedName>
</protein>
<evidence type="ECO:0000256" key="1">
    <source>
        <dbReference type="SAM" id="Coils"/>
    </source>
</evidence>
<keyword evidence="1" id="KW-0175">Coiled coil</keyword>
<organism evidence="2 3">
    <name type="scientific">Tagetes erecta</name>
    <name type="common">African marigold</name>
    <dbReference type="NCBI Taxonomy" id="13708"/>
    <lineage>
        <taxon>Eukaryota</taxon>
        <taxon>Viridiplantae</taxon>
        <taxon>Streptophyta</taxon>
        <taxon>Embryophyta</taxon>
        <taxon>Tracheophyta</taxon>
        <taxon>Spermatophyta</taxon>
        <taxon>Magnoliopsida</taxon>
        <taxon>eudicotyledons</taxon>
        <taxon>Gunneridae</taxon>
        <taxon>Pentapetalae</taxon>
        <taxon>asterids</taxon>
        <taxon>campanulids</taxon>
        <taxon>Asterales</taxon>
        <taxon>Asteraceae</taxon>
        <taxon>Asteroideae</taxon>
        <taxon>Heliantheae alliance</taxon>
        <taxon>Tageteae</taxon>
        <taxon>Tagetes</taxon>
    </lineage>
</organism>
<dbReference type="PANTHER" id="PTHR32378">
    <property type="entry name" value="GUANINE NUCLEOTIDE-BINDING PROTEIN SUBUNIT GAMMA 3"/>
    <property type="match status" value="1"/>
</dbReference>
<accession>A0AAD8L2H6</accession>
<sequence>MSPPSPILYADLYGKRRHVAKVQVLEREIGLLQDEIKSLADLEPALKSCKELHDYVEATPDPLVAMYDFSFTSFHHGLFFIKIHGHVNTFTNNTCLCCGTEIKHQVKAETSGKIFGEKLAGCYGVVAVATQKSAAHAFHAQKTLAGVVKRKHVPQHVAHVLHATAATIQLA</sequence>
<feature type="coiled-coil region" evidence="1">
    <location>
        <begin position="15"/>
        <end position="42"/>
    </location>
</feature>
<evidence type="ECO:0008006" key="4">
    <source>
        <dbReference type="Google" id="ProtNLM"/>
    </source>
</evidence>
<dbReference type="InterPro" id="IPR055305">
    <property type="entry name" value="GG3-like"/>
</dbReference>
<dbReference type="Proteomes" id="UP001229421">
    <property type="component" value="Unassembled WGS sequence"/>
</dbReference>
<dbReference type="AlphaFoldDB" id="A0AAD8L2H6"/>
<dbReference type="PANTHER" id="PTHR32378:SF10">
    <property type="entry name" value="GUANINE NUCLEOTIDE-BINDING PROTEIN SUBUNIT GAMMA 3"/>
    <property type="match status" value="1"/>
</dbReference>
<dbReference type="EMBL" id="JAUHHV010000002">
    <property type="protein sequence ID" value="KAK1434234.1"/>
    <property type="molecule type" value="Genomic_DNA"/>
</dbReference>
<proteinExistence type="predicted"/>
<name>A0AAD8L2H6_TARER</name>
<comment type="caution">
    <text evidence="2">The sequence shown here is derived from an EMBL/GenBank/DDBJ whole genome shotgun (WGS) entry which is preliminary data.</text>
</comment>